<dbReference type="SMART" id="SM00860">
    <property type="entry name" value="SMI1_KNR4"/>
    <property type="match status" value="1"/>
</dbReference>
<dbReference type="Proteomes" id="UP001243195">
    <property type="component" value="Unassembled WGS sequence"/>
</dbReference>
<dbReference type="Pfam" id="PF09346">
    <property type="entry name" value="SMI1_KNR4"/>
    <property type="match status" value="1"/>
</dbReference>
<dbReference type="EMBL" id="JAVIDA010000001">
    <property type="protein sequence ID" value="MDQ9069963.1"/>
    <property type="molecule type" value="Genomic_DNA"/>
</dbReference>
<dbReference type="RefSeq" id="WP_308955158.1">
    <property type="nucleotide sequence ID" value="NZ_JAVICY010000001.1"/>
</dbReference>
<gene>
    <name evidence="2" type="ORF">RFH51_00570</name>
</gene>
<dbReference type="SUPFAM" id="SSF160631">
    <property type="entry name" value="SMI1/KNR4-like"/>
    <property type="match status" value="1"/>
</dbReference>
<reference evidence="2" key="1">
    <citation type="submission" date="2023-08" db="EMBL/GenBank/DDBJ databases">
        <title>Emergence of clinically-relevant ST2 carbapenem-resistant Acinetobacter baumannii strains in hospital sewages in Zhejiang, East of China.</title>
        <authorList>
            <person name="Kaichao C."/>
            <person name="Zhang R."/>
        </authorList>
    </citation>
    <scope>NUCLEOTIDE SEQUENCE</scope>
    <source>
        <strain evidence="2">M-SY-60</strain>
    </source>
</reference>
<dbReference type="Gene3D" id="3.40.1580.10">
    <property type="entry name" value="SMI1/KNR4-like"/>
    <property type="match status" value="1"/>
</dbReference>
<sequence length="198" mass="23005">MNLEHSIQKLNQIFAAHELKAFQQPLATPEEIAELEHLSNRPFPQEFKRFYLEYGGVGYLDEGVRDTGMTIRLLPARLLILALQDSRKYLRLNSLGIIDWLRYQYDNDLSKLNEKSLAFNQLNQKYIGLGLRQYDHESARHLYIDEQGKFGIINFHQDAYNTLWEDYLTPMLSQSPANMSLEEALIELLENSEAPTAL</sequence>
<accession>A0AAW8JCI0</accession>
<proteinExistence type="predicted"/>
<feature type="domain" description="Knr4/Smi1-like" evidence="1">
    <location>
        <begin position="26"/>
        <end position="187"/>
    </location>
</feature>
<evidence type="ECO:0000259" key="1">
    <source>
        <dbReference type="SMART" id="SM00860"/>
    </source>
</evidence>
<comment type="caution">
    <text evidence="2">The sequence shown here is derived from an EMBL/GenBank/DDBJ whole genome shotgun (WGS) entry which is preliminary data.</text>
</comment>
<dbReference type="InterPro" id="IPR037883">
    <property type="entry name" value="Knr4/Smi1-like_sf"/>
</dbReference>
<dbReference type="AlphaFoldDB" id="A0AAW8JCI0"/>
<organism evidence="2 3">
    <name type="scientific">Acinetobacter gerneri</name>
    <dbReference type="NCBI Taxonomy" id="202952"/>
    <lineage>
        <taxon>Bacteria</taxon>
        <taxon>Pseudomonadati</taxon>
        <taxon>Pseudomonadota</taxon>
        <taxon>Gammaproteobacteria</taxon>
        <taxon>Moraxellales</taxon>
        <taxon>Moraxellaceae</taxon>
        <taxon>Acinetobacter</taxon>
    </lineage>
</organism>
<evidence type="ECO:0000313" key="3">
    <source>
        <dbReference type="Proteomes" id="UP001243195"/>
    </source>
</evidence>
<evidence type="ECO:0000313" key="2">
    <source>
        <dbReference type="EMBL" id="MDQ9069963.1"/>
    </source>
</evidence>
<name>A0AAW8JCI0_9GAMM</name>
<dbReference type="InterPro" id="IPR018958">
    <property type="entry name" value="Knr4/Smi1-like_dom"/>
</dbReference>
<protein>
    <submittedName>
        <fullName evidence="2">SMI1/KNR4 family protein</fullName>
    </submittedName>
</protein>